<gene>
    <name evidence="2" type="ORF">FHS68_001756</name>
</gene>
<evidence type="ECO:0000313" key="2">
    <source>
        <dbReference type="EMBL" id="NIJ52586.1"/>
    </source>
</evidence>
<dbReference type="InterPro" id="IPR052712">
    <property type="entry name" value="Acid_resist_chaperone_HdeD"/>
</dbReference>
<dbReference type="Proteomes" id="UP001179181">
    <property type="component" value="Unassembled WGS sequence"/>
</dbReference>
<keyword evidence="1" id="KW-1133">Transmembrane helix</keyword>
<keyword evidence="1" id="KW-0812">Transmembrane</keyword>
<protein>
    <submittedName>
        <fullName evidence="2">Uncharacterized membrane protein HdeD (DUF308 family)</fullName>
    </submittedName>
</protein>
<reference evidence="2 3" key="1">
    <citation type="submission" date="2020-03" db="EMBL/GenBank/DDBJ databases">
        <title>Genomic Encyclopedia of Type Strains, Phase IV (KMG-IV): sequencing the most valuable type-strain genomes for metagenomic binning, comparative biology and taxonomic classification.</title>
        <authorList>
            <person name="Goeker M."/>
        </authorList>
    </citation>
    <scope>NUCLEOTIDE SEQUENCE [LARGE SCALE GENOMIC DNA]</scope>
    <source>
        <strain evidence="2 3">DSM 102865</strain>
    </source>
</reference>
<dbReference type="PANTHER" id="PTHR34989">
    <property type="entry name" value="PROTEIN HDED"/>
    <property type="match status" value="1"/>
</dbReference>
<organism evidence="2 3">
    <name type="scientific">Dyadobacter arcticus</name>
    <dbReference type="NCBI Taxonomy" id="1078754"/>
    <lineage>
        <taxon>Bacteria</taxon>
        <taxon>Pseudomonadati</taxon>
        <taxon>Bacteroidota</taxon>
        <taxon>Cytophagia</taxon>
        <taxon>Cytophagales</taxon>
        <taxon>Spirosomataceae</taxon>
        <taxon>Dyadobacter</taxon>
    </lineage>
</organism>
<feature type="transmembrane region" description="Helical" evidence="1">
    <location>
        <begin position="42"/>
        <end position="62"/>
    </location>
</feature>
<dbReference type="PANTHER" id="PTHR34989:SF1">
    <property type="entry name" value="PROTEIN HDED"/>
    <property type="match status" value="1"/>
</dbReference>
<evidence type="ECO:0000256" key="1">
    <source>
        <dbReference type="SAM" id="Phobius"/>
    </source>
</evidence>
<dbReference type="InterPro" id="IPR005325">
    <property type="entry name" value="DUF308_memb"/>
</dbReference>
<comment type="caution">
    <text evidence="2">The sequence shown here is derived from an EMBL/GenBank/DDBJ whole genome shotgun (WGS) entry which is preliminary data.</text>
</comment>
<dbReference type="RefSeq" id="WP_167269150.1">
    <property type="nucleotide sequence ID" value="NZ_JAASQJ010000002.1"/>
</dbReference>
<dbReference type="EMBL" id="JAASQJ010000002">
    <property type="protein sequence ID" value="NIJ52586.1"/>
    <property type="molecule type" value="Genomic_DNA"/>
</dbReference>
<feature type="transmembrane region" description="Helical" evidence="1">
    <location>
        <begin position="152"/>
        <end position="174"/>
    </location>
</feature>
<keyword evidence="3" id="KW-1185">Reference proteome</keyword>
<sequence>METSQVVTQAPYAIKPGWISFLLGFLFILIGIWVFITPNESYLALSTIFSVTFLINGFFEIFSAASSQKSSSRGWVLAGGIFDILLSIMLIYNPLITAQILPFYVGFALTFRSMMAIGVSFQFIGIKGWGWLLALAIGSLIFSFMLLRNPVFAGMTIVSFTGLAFMVIGIFRVLMWFKFK</sequence>
<proteinExistence type="predicted"/>
<name>A0ABX0UI15_9BACT</name>
<feature type="transmembrane region" description="Helical" evidence="1">
    <location>
        <begin position="12"/>
        <end position="36"/>
    </location>
</feature>
<feature type="transmembrane region" description="Helical" evidence="1">
    <location>
        <begin position="74"/>
        <end position="95"/>
    </location>
</feature>
<accession>A0ABX0UI15</accession>
<dbReference type="Pfam" id="PF03729">
    <property type="entry name" value="DUF308"/>
    <property type="match status" value="2"/>
</dbReference>
<keyword evidence="1" id="KW-0472">Membrane</keyword>
<feature type="transmembrane region" description="Helical" evidence="1">
    <location>
        <begin position="128"/>
        <end position="146"/>
    </location>
</feature>
<evidence type="ECO:0000313" key="3">
    <source>
        <dbReference type="Proteomes" id="UP001179181"/>
    </source>
</evidence>
<feature type="transmembrane region" description="Helical" evidence="1">
    <location>
        <begin position="101"/>
        <end position="121"/>
    </location>
</feature>